<name>A0ABT6ZBE7_9MICO</name>
<reference evidence="2 3" key="1">
    <citation type="submission" date="2023-05" db="EMBL/GenBank/DDBJ databases">
        <title>Microbacterium dauci sp.nov., Isolated from Carrot Rhizosphere Soil.</title>
        <authorList>
            <person name="Xiao Z."/>
            <person name="Zheng J."/>
        </authorList>
    </citation>
    <scope>NUCLEOTIDE SEQUENCE [LARGE SCALE GENOMIC DNA]</scope>
    <source>
        <strain evidence="2 3">LX3-4</strain>
    </source>
</reference>
<proteinExistence type="predicted"/>
<organism evidence="2 3">
    <name type="scientific">Microbacterium dauci</name>
    <dbReference type="NCBI Taxonomy" id="3048008"/>
    <lineage>
        <taxon>Bacteria</taxon>
        <taxon>Bacillati</taxon>
        <taxon>Actinomycetota</taxon>
        <taxon>Actinomycetes</taxon>
        <taxon>Micrococcales</taxon>
        <taxon>Microbacteriaceae</taxon>
        <taxon>Microbacterium</taxon>
    </lineage>
</organism>
<evidence type="ECO:0000256" key="1">
    <source>
        <dbReference type="SAM" id="Phobius"/>
    </source>
</evidence>
<dbReference type="Proteomes" id="UP001321481">
    <property type="component" value="Unassembled WGS sequence"/>
</dbReference>
<protein>
    <submittedName>
        <fullName evidence="2">SHOCT domain-containing protein</fullName>
    </submittedName>
</protein>
<keyword evidence="1" id="KW-0472">Membrane</keyword>
<keyword evidence="1" id="KW-1133">Transmembrane helix</keyword>
<evidence type="ECO:0000313" key="2">
    <source>
        <dbReference type="EMBL" id="MDJ1113482.1"/>
    </source>
</evidence>
<feature type="transmembrane region" description="Helical" evidence="1">
    <location>
        <begin position="40"/>
        <end position="61"/>
    </location>
</feature>
<keyword evidence="1" id="KW-0812">Transmembrane</keyword>
<dbReference type="EMBL" id="JASJND010000001">
    <property type="protein sequence ID" value="MDJ1113482.1"/>
    <property type="molecule type" value="Genomic_DNA"/>
</dbReference>
<evidence type="ECO:0000313" key="3">
    <source>
        <dbReference type="Proteomes" id="UP001321481"/>
    </source>
</evidence>
<sequence length="134" mass="14606">MRQLWGEFIPVDGFYGEGEFVPVNPEFDTGFEAAAAGFNAMFGLVLVLVVAGIIVSIVVGFRKYRILKNAGIDPLTVDAAIAAKVLRSDALAERQQPTLEPSLEQRLLELDDLHARGVISDEEHREARAAALRG</sequence>
<keyword evidence="3" id="KW-1185">Reference proteome</keyword>
<comment type="caution">
    <text evidence="2">The sequence shown here is derived from an EMBL/GenBank/DDBJ whole genome shotgun (WGS) entry which is preliminary data.</text>
</comment>
<dbReference type="RefSeq" id="WP_283714792.1">
    <property type="nucleotide sequence ID" value="NZ_JASJND010000001.1"/>
</dbReference>
<gene>
    <name evidence="2" type="ORF">QNI14_03335</name>
</gene>
<accession>A0ABT6ZBE7</accession>